<name>A0A2K2FDG7_9CLOT</name>
<dbReference type="Proteomes" id="UP000236151">
    <property type="component" value="Unassembled WGS sequence"/>
</dbReference>
<gene>
    <name evidence="2" type="ORF">CDQ84_10360</name>
</gene>
<dbReference type="AlphaFoldDB" id="A0A2K2FDG7"/>
<dbReference type="InterPro" id="IPR036515">
    <property type="entry name" value="Transposase_17_sf"/>
</dbReference>
<dbReference type="GO" id="GO:0004803">
    <property type="term" value="F:transposase activity"/>
    <property type="evidence" value="ECO:0007669"/>
    <property type="project" value="InterPro"/>
</dbReference>
<dbReference type="SMART" id="SM01321">
    <property type="entry name" value="Y1_Tnp"/>
    <property type="match status" value="1"/>
</dbReference>
<evidence type="ECO:0000313" key="2">
    <source>
        <dbReference type="EMBL" id="PNT98638.1"/>
    </source>
</evidence>
<feature type="domain" description="Transposase IS200-like" evidence="1">
    <location>
        <begin position="9"/>
        <end position="123"/>
    </location>
</feature>
<dbReference type="GO" id="GO:0043565">
    <property type="term" value="F:sequence-specific DNA binding"/>
    <property type="evidence" value="ECO:0007669"/>
    <property type="project" value="InterPro"/>
</dbReference>
<dbReference type="EMBL" id="NIOJ01000025">
    <property type="protein sequence ID" value="PNT98638.1"/>
    <property type="molecule type" value="Genomic_DNA"/>
</dbReference>
<dbReference type="Pfam" id="PF01797">
    <property type="entry name" value="Y1_Tnp"/>
    <property type="match status" value="1"/>
</dbReference>
<evidence type="ECO:0000259" key="1">
    <source>
        <dbReference type="SMART" id="SM01321"/>
    </source>
</evidence>
<dbReference type="KEGG" id="cthd:CDO33_18085"/>
<reference evidence="2 3" key="1">
    <citation type="submission" date="2017-06" db="EMBL/GenBank/DDBJ databases">
        <title>Investigating the central metabolism of Clostridium thermosuccinogenes.</title>
        <authorList>
            <person name="Koendjbiharie J.G."/>
            <person name="van Kranenburg R."/>
        </authorList>
    </citation>
    <scope>NUCLEOTIDE SEQUENCE [LARGE SCALE GENOMIC DNA]</scope>
    <source>
        <strain evidence="2 3">DSM 5806</strain>
    </source>
</reference>
<dbReference type="OrthoDB" id="9788881at2"/>
<dbReference type="InterPro" id="IPR002686">
    <property type="entry name" value="Transposase_17"/>
</dbReference>
<dbReference type="Gene3D" id="1.10.1750.10">
    <property type="match status" value="1"/>
</dbReference>
<dbReference type="PANTHER" id="PTHR34322">
    <property type="entry name" value="TRANSPOSASE, Y1_TNP DOMAIN-CONTAINING"/>
    <property type="match status" value="1"/>
</dbReference>
<dbReference type="GO" id="GO:0006313">
    <property type="term" value="P:DNA transposition"/>
    <property type="evidence" value="ECO:0007669"/>
    <property type="project" value="InterPro"/>
</dbReference>
<dbReference type="Gene3D" id="3.30.70.1290">
    <property type="entry name" value="Transposase IS200-like"/>
    <property type="match status" value="1"/>
</dbReference>
<sequence length="307" mass="36157">MPRAARKKSEESMYHVMSRSISEVDLFQCDEDKDYYLSLLKRYKEKYHCKIYCYVLMSNHVHIYIDPCGFDISTFMRCLNNAYVAYFNRKYDRHGHLFQGRFASTIVDNDTYSLTLSAYIHNNPKDLPGYAGREEYYRYSSYGIYTGCRKDTDGIVDTEFILSHFGRDKRAARQKYRVFTESMKETGIMREVDDSIMKAYTENVYSSEKQYIVRNRTPEDIIYKISNLLGRGVAEKLRAKYSREASRIRAFTVYIMRSICGYTYKSLCEYIGNMSLSGISRLTNEGFRLIKEDLKYRNTFNSLIRAG</sequence>
<dbReference type="PANTHER" id="PTHR34322:SF2">
    <property type="entry name" value="TRANSPOSASE IS200-LIKE DOMAIN-CONTAINING PROTEIN"/>
    <property type="match status" value="1"/>
</dbReference>
<keyword evidence="3" id="KW-1185">Reference proteome</keyword>
<dbReference type="SUPFAM" id="SSF48295">
    <property type="entry name" value="TrpR-like"/>
    <property type="match status" value="1"/>
</dbReference>
<dbReference type="InterPro" id="IPR010921">
    <property type="entry name" value="Trp_repressor/repl_initiator"/>
</dbReference>
<accession>A0A2K2FDG7</accession>
<dbReference type="SUPFAM" id="SSF143422">
    <property type="entry name" value="Transposase IS200-like"/>
    <property type="match status" value="1"/>
</dbReference>
<protein>
    <recommendedName>
        <fullName evidence="1">Transposase IS200-like domain-containing protein</fullName>
    </recommendedName>
</protein>
<evidence type="ECO:0000313" key="3">
    <source>
        <dbReference type="Proteomes" id="UP000236151"/>
    </source>
</evidence>
<dbReference type="RefSeq" id="WP_103081673.1">
    <property type="nucleotide sequence ID" value="NZ_CP021850.1"/>
</dbReference>
<organism evidence="2 3">
    <name type="scientific">Clostridium thermosuccinogenes</name>
    <dbReference type="NCBI Taxonomy" id="84032"/>
    <lineage>
        <taxon>Bacteria</taxon>
        <taxon>Bacillati</taxon>
        <taxon>Bacillota</taxon>
        <taxon>Clostridia</taxon>
        <taxon>Eubacteriales</taxon>
        <taxon>Clostridiaceae</taxon>
        <taxon>Clostridium</taxon>
    </lineage>
</organism>
<proteinExistence type="predicted"/>
<comment type="caution">
    <text evidence="2">The sequence shown here is derived from an EMBL/GenBank/DDBJ whole genome shotgun (WGS) entry which is preliminary data.</text>
</comment>